<dbReference type="PIRSF" id="PIRSF005859">
    <property type="entry name" value="PBR"/>
    <property type="match status" value="1"/>
</dbReference>
<dbReference type="EMBL" id="JPOX01000010">
    <property type="protein sequence ID" value="KFX48942.1"/>
    <property type="molecule type" value="Genomic_DNA"/>
</dbReference>
<dbReference type="PANTHER" id="PTHR10057">
    <property type="entry name" value="PERIPHERAL-TYPE BENZODIAZEPINE RECEPTOR"/>
    <property type="match status" value="1"/>
</dbReference>
<reference evidence="8" key="1">
    <citation type="journal article" date="2014" name="PLoS Genet.">
        <title>Signature Gene Expression Reveals Novel Clues to the Molecular Mechanisms of Dimorphic Transition in Penicillium marneffei.</title>
        <authorList>
            <person name="Yang E."/>
            <person name="Wang G."/>
            <person name="Cai J."/>
            <person name="Woo P.C."/>
            <person name="Lau S.K."/>
            <person name="Yuen K.-Y."/>
            <person name="Chow W.-N."/>
            <person name="Lin X."/>
        </authorList>
    </citation>
    <scope>NUCLEOTIDE SEQUENCE [LARGE SCALE GENOMIC DNA]</scope>
    <source>
        <strain evidence="8">PM1</strain>
    </source>
</reference>
<evidence type="ECO:0000256" key="3">
    <source>
        <dbReference type="ARBA" id="ARBA00022692"/>
    </source>
</evidence>
<keyword evidence="4 6" id="KW-1133">Transmembrane helix</keyword>
<gene>
    <name evidence="8" type="ORF">GQ26_0100060</name>
    <name evidence="7" type="ORF">GQ26_0450010</name>
</gene>
<keyword evidence="5 6" id="KW-0472">Membrane</keyword>
<evidence type="ECO:0000256" key="6">
    <source>
        <dbReference type="SAM" id="Phobius"/>
    </source>
</evidence>
<sequence length="190" mass="20728">MTSLWNYFSLPTAVFTSPVAAILMPVTAGALVGYTTTSVSNTQSIYKAIRQPPLYPPGCVFGPVWTMLYGAMGYASYRATVSGLSSPSSVIRELAHTSQTLYTIQLAANLIWMPLFFGMRKPLAALMDILAVGGSVLALANNYRKIDNVSFWLLVPYLGWLGFATYLNFGAGYLNGWDISDEKIGRSKTK</sequence>
<dbReference type="eggNOG" id="KOG3797">
    <property type="taxonomic scope" value="Eukaryota"/>
</dbReference>
<comment type="similarity">
    <text evidence="2">Belongs to the TspO/BZRP family.</text>
</comment>
<feature type="transmembrane region" description="Helical" evidence="6">
    <location>
        <begin position="149"/>
        <end position="169"/>
    </location>
</feature>
<evidence type="ECO:0000256" key="4">
    <source>
        <dbReference type="ARBA" id="ARBA00022989"/>
    </source>
</evidence>
<dbReference type="Gene3D" id="1.20.1260.100">
    <property type="entry name" value="TspO/MBR protein"/>
    <property type="match status" value="1"/>
</dbReference>
<dbReference type="InterPro" id="IPR004307">
    <property type="entry name" value="TspO_MBR"/>
</dbReference>
<evidence type="ECO:0000256" key="5">
    <source>
        <dbReference type="ARBA" id="ARBA00023136"/>
    </source>
</evidence>
<accession>A0A093V8S1</accession>
<comment type="subcellular location">
    <subcellularLocation>
        <location evidence="1">Membrane</location>
        <topology evidence="1">Multi-pass membrane protein</topology>
    </subcellularLocation>
</comment>
<organism evidence="8">
    <name type="scientific">Talaromyces marneffei PM1</name>
    <dbReference type="NCBI Taxonomy" id="1077442"/>
    <lineage>
        <taxon>Eukaryota</taxon>
        <taxon>Fungi</taxon>
        <taxon>Dikarya</taxon>
        <taxon>Ascomycota</taxon>
        <taxon>Pezizomycotina</taxon>
        <taxon>Eurotiomycetes</taxon>
        <taxon>Eurotiomycetidae</taxon>
        <taxon>Eurotiales</taxon>
        <taxon>Trichocomaceae</taxon>
        <taxon>Talaromyces</taxon>
        <taxon>Talaromyces sect. Talaromyces</taxon>
    </lineage>
</organism>
<reference evidence="7" key="2">
    <citation type="journal article" date="2014" name="PLoS Genet.">
        <title>Signature gene expression reveals novel clues to the molecular mechanisms of dimorphic transition in Penicillium marneffei.</title>
        <authorList>
            <person name="Yang E."/>
            <person name="Wang G."/>
            <person name="Cai J."/>
            <person name="Woo P.C."/>
            <person name="Lau S.K."/>
            <person name="Yuen K.-Y."/>
            <person name="Chow W.-N."/>
            <person name="Lin X."/>
        </authorList>
    </citation>
    <scope>NUCLEOTIDE SEQUENCE</scope>
    <source>
        <strain evidence="7">PM1</strain>
    </source>
</reference>
<evidence type="ECO:0000313" key="7">
    <source>
        <dbReference type="EMBL" id="KFX42343.1"/>
    </source>
</evidence>
<comment type="caution">
    <text evidence="8">The sequence shown here is derived from an EMBL/GenBank/DDBJ whole genome shotgun (WGS) entry which is preliminary data.</text>
</comment>
<dbReference type="Pfam" id="PF03073">
    <property type="entry name" value="TspO_MBR"/>
    <property type="match status" value="1"/>
</dbReference>
<dbReference type="HOGENOM" id="CLU_091805_0_1_1"/>
<dbReference type="GO" id="GO:0005741">
    <property type="term" value="C:mitochondrial outer membrane"/>
    <property type="evidence" value="ECO:0007669"/>
    <property type="project" value="TreeGrafter"/>
</dbReference>
<dbReference type="GO" id="GO:0033013">
    <property type="term" value="P:tetrapyrrole metabolic process"/>
    <property type="evidence" value="ECO:0007669"/>
    <property type="project" value="UniProtKB-ARBA"/>
</dbReference>
<feature type="transmembrane region" description="Helical" evidence="6">
    <location>
        <begin position="124"/>
        <end position="143"/>
    </location>
</feature>
<dbReference type="CDD" id="cd15904">
    <property type="entry name" value="TSPO_MBR"/>
    <property type="match status" value="1"/>
</dbReference>
<dbReference type="PANTHER" id="PTHR10057:SF0">
    <property type="entry name" value="TRANSLOCATOR PROTEIN"/>
    <property type="match status" value="1"/>
</dbReference>
<dbReference type="FunFam" id="1.20.1260.100:FF:000001">
    <property type="entry name" value="translocator protein 2"/>
    <property type="match status" value="1"/>
</dbReference>
<dbReference type="InterPro" id="IPR038330">
    <property type="entry name" value="TspO/MBR-related_sf"/>
</dbReference>
<evidence type="ECO:0000313" key="8">
    <source>
        <dbReference type="EMBL" id="KFX48942.1"/>
    </source>
</evidence>
<feature type="transmembrane region" description="Helical" evidence="6">
    <location>
        <begin position="54"/>
        <end position="77"/>
    </location>
</feature>
<dbReference type="EMBL" id="JPOX01000010">
    <property type="protein sequence ID" value="KFX48943.1"/>
    <property type="molecule type" value="Genomic_DNA"/>
</dbReference>
<dbReference type="AlphaFoldDB" id="A0A093V8S1"/>
<name>A0A093V8S1_TALMA</name>
<dbReference type="EMBL" id="JPOX01000045">
    <property type="protein sequence ID" value="KFX42343.1"/>
    <property type="molecule type" value="Genomic_DNA"/>
</dbReference>
<proteinExistence type="inferred from homology"/>
<protein>
    <submittedName>
        <fullName evidence="8">Translocator protein like</fullName>
    </submittedName>
</protein>
<evidence type="ECO:0000256" key="1">
    <source>
        <dbReference type="ARBA" id="ARBA00004141"/>
    </source>
</evidence>
<evidence type="ECO:0000256" key="2">
    <source>
        <dbReference type="ARBA" id="ARBA00007524"/>
    </source>
</evidence>
<keyword evidence="3 6" id="KW-0812">Transmembrane</keyword>
<feature type="transmembrane region" description="Helical" evidence="6">
    <location>
        <begin position="12"/>
        <end position="34"/>
    </location>
</feature>